<gene>
    <name evidence="1" type="ORF">AWB82_04077</name>
</gene>
<sequence>MPRERRIAAWRAIADEVPVATIESVATTIPLADAPETAARLLRGEVKGRVIVDVNA</sequence>
<proteinExistence type="predicted"/>
<evidence type="ECO:0000313" key="2">
    <source>
        <dbReference type="Proteomes" id="UP000054596"/>
    </source>
</evidence>
<evidence type="ECO:0000313" key="1">
    <source>
        <dbReference type="EMBL" id="SAK69411.1"/>
    </source>
</evidence>
<dbReference type="Gene3D" id="3.90.180.10">
    <property type="entry name" value="Medium-chain alcohol dehydrogenases, catalytic domain"/>
    <property type="match status" value="1"/>
</dbReference>
<name>A0A158BH73_9BURK</name>
<dbReference type="Proteomes" id="UP000054596">
    <property type="component" value="Unassembled WGS sequence"/>
</dbReference>
<accession>A0A158BH73</accession>
<dbReference type="Gene3D" id="3.40.50.720">
    <property type="entry name" value="NAD(P)-binding Rossmann-like Domain"/>
    <property type="match status" value="1"/>
</dbReference>
<protein>
    <submittedName>
        <fullName evidence="1">Quinone oxidoreductase</fullName>
    </submittedName>
</protein>
<organism evidence="1 2">
    <name type="scientific">Caballeronia glebae</name>
    <dbReference type="NCBI Taxonomy" id="1777143"/>
    <lineage>
        <taxon>Bacteria</taxon>
        <taxon>Pseudomonadati</taxon>
        <taxon>Pseudomonadota</taxon>
        <taxon>Betaproteobacteria</taxon>
        <taxon>Burkholderiales</taxon>
        <taxon>Burkholderiaceae</taxon>
        <taxon>Caballeronia</taxon>
    </lineage>
</organism>
<dbReference type="STRING" id="1777143.AWB82_04077"/>
<keyword evidence="2" id="KW-1185">Reference proteome</keyword>
<reference evidence="1" key="1">
    <citation type="submission" date="2016-01" db="EMBL/GenBank/DDBJ databases">
        <authorList>
            <person name="Peeters C."/>
        </authorList>
    </citation>
    <scope>NUCLEOTIDE SEQUENCE [LARGE SCALE GENOMIC DNA]</scope>
    <source>
        <strain evidence="1">LMG 29325</strain>
    </source>
</reference>
<comment type="caution">
    <text evidence="1">The sequence shown here is derived from an EMBL/GenBank/DDBJ whole genome shotgun (WGS) entry which is preliminary data.</text>
</comment>
<dbReference type="AlphaFoldDB" id="A0A158BH73"/>
<dbReference type="EMBL" id="FCOJ02000030">
    <property type="protein sequence ID" value="SAK69411.1"/>
    <property type="molecule type" value="Genomic_DNA"/>
</dbReference>